<dbReference type="Pfam" id="PF00483">
    <property type="entry name" value="NTP_transferase"/>
    <property type="match status" value="1"/>
</dbReference>
<proteinExistence type="predicted"/>
<dbReference type="AlphaFoldDB" id="A0A1F6B170"/>
<sequence length="261" mass="30642">MKTVILCGGIGYRLKEETEFKPKPMVLIGNKPILWHIMKIYAHYGFNDFIIALGYKGEYIKEYFLNQKYFLHDFTLYTKSGKTRIHRASADVAVIDDFNITFVDTGAETLPGERILRVKDYIPKEDTDFMVTYGDGVSNIDIKKLVAFHRRQKTIGTITGVHPRSRFGQVRVDEKNKVAQFVEKPSLKEWVNGGFMVFQKKFFQYLRPGEFDHAAIHRLVKEDQLSLYIHDGFWHAMDTYADVENLNKFWRAQPEWKVWKE</sequence>
<dbReference type="Proteomes" id="UP000176450">
    <property type="component" value="Unassembled WGS sequence"/>
</dbReference>
<dbReference type="GO" id="GO:0047343">
    <property type="term" value="F:glucose-1-phosphate cytidylyltransferase activity"/>
    <property type="evidence" value="ECO:0007669"/>
    <property type="project" value="InterPro"/>
</dbReference>
<evidence type="ECO:0000313" key="2">
    <source>
        <dbReference type="EMBL" id="OGG30671.1"/>
    </source>
</evidence>
<evidence type="ECO:0000313" key="3">
    <source>
        <dbReference type="Proteomes" id="UP000176450"/>
    </source>
</evidence>
<dbReference type="Gene3D" id="3.90.550.10">
    <property type="entry name" value="Spore Coat Polysaccharide Biosynthesis Protein SpsA, Chain A"/>
    <property type="match status" value="1"/>
</dbReference>
<dbReference type="SUPFAM" id="SSF53448">
    <property type="entry name" value="Nucleotide-diphospho-sugar transferases"/>
    <property type="match status" value="1"/>
</dbReference>
<protein>
    <recommendedName>
        <fullName evidence="1">Nucleotidyl transferase domain-containing protein</fullName>
    </recommendedName>
</protein>
<dbReference type="InterPro" id="IPR013446">
    <property type="entry name" value="G1P_cyt_trans-like"/>
</dbReference>
<comment type="caution">
    <text evidence="2">The sequence shown here is derived from an EMBL/GenBank/DDBJ whole genome shotgun (WGS) entry which is preliminary data.</text>
</comment>
<gene>
    <name evidence="2" type="ORF">A3A63_00625</name>
</gene>
<feature type="domain" description="Nucleotidyl transferase" evidence="1">
    <location>
        <begin position="2"/>
        <end position="253"/>
    </location>
</feature>
<evidence type="ECO:0000259" key="1">
    <source>
        <dbReference type="Pfam" id="PF00483"/>
    </source>
</evidence>
<dbReference type="InterPro" id="IPR029044">
    <property type="entry name" value="Nucleotide-diphossugar_trans"/>
</dbReference>
<organism evidence="2 3">
    <name type="scientific">Candidatus Gottesmanbacteria bacterium RIFCSPLOWO2_01_FULL_46_9</name>
    <dbReference type="NCBI Taxonomy" id="1798394"/>
    <lineage>
        <taxon>Bacteria</taxon>
        <taxon>Candidatus Gottesmaniibacteriota</taxon>
    </lineage>
</organism>
<dbReference type="InterPro" id="IPR005835">
    <property type="entry name" value="NTP_transferase_dom"/>
</dbReference>
<dbReference type="EMBL" id="MFJX01000026">
    <property type="protein sequence ID" value="OGG30671.1"/>
    <property type="molecule type" value="Genomic_DNA"/>
</dbReference>
<dbReference type="PANTHER" id="PTHR47183:SF2">
    <property type="entry name" value="GLUCOSE-1-PHOSPHATE CYTIDYLYLTRANSFERASE-RELATED"/>
    <property type="match status" value="1"/>
</dbReference>
<name>A0A1F6B170_9BACT</name>
<dbReference type="PANTHER" id="PTHR47183">
    <property type="entry name" value="GLUCOSE-1-PHOSPHATE CYTIDYLYLTRANSFERASE-RELATED"/>
    <property type="match status" value="1"/>
</dbReference>
<reference evidence="2 3" key="1">
    <citation type="journal article" date="2016" name="Nat. Commun.">
        <title>Thousands of microbial genomes shed light on interconnected biogeochemical processes in an aquifer system.</title>
        <authorList>
            <person name="Anantharaman K."/>
            <person name="Brown C.T."/>
            <person name="Hug L.A."/>
            <person name="Sharon I."/>
            <person name="Castelle C.J."/>
            <person name="Probst A.J."/>
            <person name="Thomas B.C."/>
            <person name="Singh A."/>
            <person name="Wilkins M.J."/>
            <person name="Karaoz U."/>
            <person name="Brodie E.L."/>
            <person name="Williams K.H."/>
            <person name="Hubbard S.S."/>
            <person name="Banfield J.F."/>
        </authorList>
    </citation>
    <scope>NUCLEOTIDE SEQUENCE [LARGE SCALE GENOMIC DNA]</scope>
</reference>
<accession>A0A1F6B170</accession>